<dbReference type="HOGENOM" id="CLU_1533566_0_0_1"/>
<dbReference type="EMBL" id="KL660829">
    <property type="protein sequence ID" value="KFA61849.1"/>
    <property type="molecule type" value="Genomic_DNA"/>
</dbReference>
<evidence type="ECO:0000313" key="2">
    <source>
        <dbReference type="Proteomes" id="UP000028524"/>
    </source>
</evidence>
<accession>A0A084QD14</accession>
<dbReference type="InterPro" id="IPR053204">
    <property type="entry name" value="Oxopyrrolidines_Biosynth-assoc"/>
</dbReference>
<dbReference type="PANTHER" id="PTHR38797">
    <property type="entry name" value="NUCLEAR PORE COMPLEX PROTEIN NUP85-RELATED"/>
    <property type="match status" value="1"/>
</dbReference>
<dbReference type="OrthoDB" id="3350591at2759"/>
<dbReference type="InterPro" id="IPR022085">
    <property type="entry name" value="OpdG"/>
</dbReference>
<protein>
    <submittedName>
        <fullName evidence="1">Uncharacterized protein</fullName>
    </submittedName>
</protein>
<reference evidence="1 2" key="1">
    <citation type="journal article" date="2014" name="BMC Genomics">
        <title>Comparative genome sequencing reveals chemotype-specific gene clusters in the toxigenic black mold Stachybotrys.</title>
        <authorList>
            <person name="Semeiks J."/>
            <person name="Borek D."/>
            <person name="Otwinowski Z."/>
            <person name="Grishin N.V."/>
        </authorList>
    </citation>
    <scope>NUCLEOTIDE SEQUENCE [LARGE SCALE GENOMIC DNA]</scope>
    <source>
        <strain evidence="1 2">IBT 40285</strain>
    </source>
</reference>
<dbReference type="AlphaFoldDB" id="A0A084QD14"/>
<proteinExistence type="predicted"/>
<name>A0A084QD14_STAC4</name>
<dbReference type="InParanoid" id="A0A084QD14"/>
<gene>
    <name evidence="1" type="ORF">S40285_10687</name>
</gene>
<keyword evidence="2" id="KW-1185">Reference proteome</keyword>
<evidence type="ECO:0000313" key="1">
    <source>
        <dbReference type="EMBL" id="KFA61849.1"/>
    </source>
</evidence>
<dbReference type="PANTHER" id="PTHR38797:SF4">
    <property type="entry name" value="NUCLEAR PORE COMPLEX PROTEIN NUP85"/>
    <property type="match status" value="1"/>
</dbReference>
<dbReference type="Proteomes" id="UP000028524">
    <property type="component" value="Unassembled WGS sequence"/>
</dbReference>
<dbReference type="Pfam" id="PF12311">
    <property type="entry name" value="DUF3632"/>
    <property type="match status" value="1"/>
</dbReference>
<sequence length="175" mass="20168">MEFLQPLDNLEFPPIERAILNMLRGVLEYPAPLEARASKIASDILFCCTEKDSDIHVSFALLSTWEVLLELVSCVPHDHEWHQCLVQALATIRKREGTADEEDPNYKWSDIPQLSHRVRENWEFKPTEGDEAATSRLQDWKNVTAFISNLVNSGYTKLIYLAMWEIYDALESRGT</sequence>
<organism evidence="1 2">
    <name type="scientific">Stachybotrys chlorohalonatus (strain IBT 40285)</name>
    <dbReference type="NCBI Taxonomy" id="1283841"/>
    <lineage>
        <taxon>Eukaryota</taxon>
        <taxon>Fungi</taxon>
        <taxon>Dikarya</taxon>
        <taxon>Ascomycota</taxon>
        <taxon>Pezizomycotina</taxon>
        <taxon>Sordariomycetes</taxon>
        <taxon>Hypocreomycetidae</taxon>
        <taxon>Hypocreales</taxon>
        <taxon>Stachybotryaceae</taxon>
        <taxon>Stachybotrys</taxon>
    </lineage>
</organism>